<comment type="similarity">
    <text evidence="1 3">Belongs to the short-chain dehydrogenases/reductases (SDR) family.</text>
</comment>
<organism evidence="4 5">
    <name type="scientific">Mammaliicoccus lentus</name>
    <name type="common">Staphylococcus lentus</name>
    <dbReference type="NCBI Taxonomy" id="42858"/>
    <lineage>
        <taxon>Bacteria</taxon>
        <taxon>Bacillati</taxon>
        <taxon>Bacillota</taxon>
        <taxon>Bacilli</taxon>
        <taxon>Bacillales</taxon>
        <taxon>Staphylococcaceae</taxon>
        <taxon>Mammaliicoccus</taxon>
    </lineage>
</organism>
<proteinExistence type="inferred from homology"/>
<evidence type="ECO:0000313" key="5">
    <source>
        <dbReference type="Proteomes" id="UP001223261"/>
    </source>
</evidence>
<dbReference type="FunFam" id="3.40.50.720:FF:000240">
    <property type="entry name" value="SDR family oxidoreductase"/>
    <property type="match status" value="1"/>
</dbReference>
<dbReference type="PANTHER" id="PTHR42760:SF115">
    <property type="entry name" value="3-OXOACYL-[ACYL-CARRIER-PROTEIN] REDUCTASE FABG"/>
    <property type="match status" value="1"/>
</dbReference>
<dbReference type="Proteomes" id="UP001223261">
    <property type="component" value="Chromosome"/>
</dbReference>
<dbReference type="PRINTS" id="PR00081">
    <property type="entry name" value="GDHRDH"/>
</dbReference>
<gene>
    <name evidence="4" type="ORF">PYH69_01805</name>
</gene>
<protein>
    <submittedName>
        <fullName evidence="4">SDR family oxidoreductase</fullName>
    </submittedName>
</protein>
<accession>A0AAX3W518</accession>
<evidence type="ECO:0000256" key="3">
    <source>
        <dbReference type="RuleBase" id="RU000363"/>
    </source>
</evidence>
<dbReference type="PROSITE" id="PS00061">
    <property type="entry name" value="ADH_SHORT"/>
    <property type="match status" value="1"/>
</dbReference>
<dbReference type="CDD" id="cd08935">
    <property type="entry name" value="mannonate_red_SDR_c"/>
    <property type="match status" value="1"/>
</dbReference>
<dbReference type="PRINTS" id="PR00080">
    <property type="entry name" value="SDRFAMILY"/>
</dbReference>
<dbReference type="Pfam" id="PF00106">
    <property type="entry name" value="adh_short"/>
    <property type="match status" value="1"/>
</dbReference>
<dbReference type="GO" id="GO:0016616">
    <property type="term" value="F:oxidoreductase activity, acting on the CH-OH group of donors, NAD or NADP as acceptor"/>
    <property type="evidence" value="ECO:0007669"/>
    <property type="project" value="UniProtKB-ARBA"/>
</dbReference>
<evidence type="ECO:0000313" key="4">
    <source>
        <dbReference type="EMBL" id="WHI60386.1"/>
    </source>
</evidence>
<keyword evidence="2" id="KW-0560">Oxidoreductase</keyword>
<dbReference type="SUPFAM" id="SSF51735">
    <property type="entry name" value="NAD(P)-binding Rossmann-fold domains"/>
    <property type="match status" value="1"/>
</dbReference>
<reference evidence="4" key="1">
    <citation type="journal article" date="2023" name="Antibiotics">
        <title>Prevalence and Molecular Characterization of Methicillin-Resistant Staphylococci (MRS) and Mammaliicocci (MRM) in Dromedary Camels from Algeria: First Detection of SCCmec-mecC Hybrid in Methicillin-Resistant Mammaliicoccus lentus.</title>
        <authorList>
            <person name="Belhout C."/>
            <person name="Boyen F."/>
            <person name="Vereecke N."/>
            <person name="Theuns S."/>
            <person name="Taibi N."/>
            <person name="Stegger M."/>
            <person name="de la Fe-Rodriguez P.Y."/>
            <person name="Bouayad L."/>
            <person name="Elgroud R."/>
            <person name="Butaye P."/>
        </authorList>
    </citation>
    <scope>NUCLEOTIDE SEQUENCE</scope>
    <source>
        <strain evidence="4">7048</strain>
    </source>
</reference>
<dbReference type="InterPro" id="IPR002347">
    <property type="entry name" value="SDR_fam"/>
</dbReference>
<evidence type="ECO:0000256" key="1">
    <source>
        <dbReference type="ARBA" id="ARBA00006484"/>
    </source>
</evidence>
<dbReference type="Gene3D" id="3.40.50.720">
    <property type="entry name" value="NAD(P)-binding Rossmann-like Domain"/>
    <property type="match status" value="1"/>
</dbReference>
<dbReference type="InterPro" id="IPR020904">
    <property type="entry name" value="Sc_DH/Rdtase_CS"/>
</dbReference>
<dbReference type="PANTHER" id="PTHR42760">
    <property type="entry name" value="SHORT-CHAIN DEHYDROGENASES/REDUCTASES FAMILY MEMBER"/>
    <property type="match status" value="1"/>
</dbReference>
<sequence>MFSKHENLKGKVIVITGGSGVLCRTIAKALAKQDMKIAILNRTFEKGAQIVKEIEQEGGTANNYSADVTSEEDLVKAKEAILTDYGQIDYLINGAGGNHPDAITEGEAYDSKDKKNFFSLEKSGFEQVFNNNFIGSFVAAKVFGEELLKSEHAGIINFSSMSAYSPMTKVPAYSAAKAAINNFTQWLAVYFAEEDIRVNAIAPGFFLTEQNKDLLLNEDGSLTERSNKIISQTPLGQFGEPEALIGTTLWLLDKEYSSFVNGITVPVDGGFMAYSGV</sequence>
<dbReference type="RefSeq" id="WP_103268704.1">
    <property type="nucleotide sequence ID" value="NZ_CP118776.1"/>
</dbReference>
<dbReference type="GO" id="GO:0005975">
    <property type="term" value="P:carbohydrate metabolic process"/>
    <property type="evidence" value="ECO:0007669"/>
    <property type="project" value="UniProtKB-ARBA"/>
</dbReference>
<evidence type="ECO:0000256" key="2">
    <source>
        <dbReference type="ARBA" id="ARBA00023002"/>
    </source>
</evidence>
<dbReference type="NCBIfam" id="NF006132">
    <property type="entry name" value="PRK08277.1"/>
    <property type="match status" value="1"/>
</dbReference>
<dbReference type="EMBL" id="CP118848">
    <property type="protein sequence ID" value="WHI60386.1"/>
    <property type="molecule type" value="Genomic_DNA"/>
</dbReference>
<name>A0AAX3W518_MAMLE</name>
<dbReference type="AlphaFoldDB" id="A0AAX3W518"/>
<dbReference type="InterPro" id="IPR036291">
    <property type="entry name" value="NAD(P)-bd_dom_sf"/>
</dbReference>